<accession>A0A200QAG2</accession>
<proteinExistence type="predicted"/>
<dbReference type="Gene3D" id="3.40.50.300">
    <property type="entry name" value="P-loop containing nucleotide triphosphate hydrolases"/>
    <property type="match status" value="1"/>
</dbReference>
<keyword evidence="3" id="KW-1185">Reference proteome</keyword>
<dbReference type="SUPFAM" id="SSF52540">
    <property type="entry name" value="P-loop containing nucleoside triphosphate hydrolases"/>
    <property type="match status" value="1"/>
</dbReference>
<dbReference type="GO" id="GO:0043531">
    <property type="term" value="F:ADP binding"/>
    <property type="evidence" value="ECO:0007669"/>
    <property type="project" value="InterPro"/>
</dbReference>
<dbReference type="InterPro" id="IPR002182">
    <property type="entry name" value="NB-ARC"/>
</dbReference>
<dbReference type="PANTHER" id="PTHR36766">
    <property type="entry name" value="PLANT BROAD-SPECTRUM MILDEW RESISTANCE PROTEIN RPW8"/>
    <property type="match status" value="1"/>
</dbReference>
<reference evidence="2 3" key="1">
    <citation type="journal article" date="2017" name="Mol. Plant">
        <title>The Genome of Medicinal Plant Macleaya cordata Provides New Insights into Benzylisoquinoline Alkaloids Metabolism.</title>
        <authorList>
            <person name="Liu X."/>
            <person name="Liu Y."/>
            <person name="Huang P."/>
            <person name="Ma Y."/>
            <person name="Qing Z."/>
            <person name="Tang Q."/>
            <person name="Cao H."/>
            <person name="Cheng P."/>
            <person name="Zheng Y."/>
            <person name="Yuan Z."/>
            <person name="Zhou Y."/>
            <person name="Liu J."/>
            <person name="Tang Z."/>
            <person name="Zhuo Y."/>
            <person name="Zhang Y."/>
            <person name="Yu L."/>
            <person name="Huang J."/>
            <person name="Yang P."/>
            <person name="Peng Q."/>
            <person name="Zhang J."/>
            <person name="Jiang W."/>
            <person name="Zhang Z."/>
            <person name="Lin K."/>
            <person name="Ro D.K."/>
            <person name="Chen X."/>
            <person name="Xiong X."/>
            <person name="Shang Y."/>
            <person name="Huang S."/>
            <person name="Zeng J."/>
        </authorList>
    </citation>
    <scope>NUCLEOTIDE SEQUENCE [LARGE SCALE GENOMIC DNA]</scope>
    <source>
        <strain evidence="3">cv. BLH2017</strain>
        <tissue evidence="2">Root</tissue>
    </source>
</reference>
<dbReference type="EMBL" id="MVGT01002614">
    <property type="protein sequence ID" value="OVA07357.1"/>
    <property type="molecule type" value="Genomic_DNA"/>
</dbReference>
<evidence type="ECO:0000313" key="3">
    <source>
        <dbReference type="Proteomes" id="UP000195402"/>
    </source>
</evidence>
<dbReference type="STRING" id="56857.A0A200QAG2"/>
<dbReference type="Proteomes" id="UP000195402">
    <property type="component" value="Unassembled WGS sequence"/>
</dbReference>
<comment type="caution">
    <text evidence="2">The sequence shown here is derived from an EMBL/GenBank/DDBJ whole genome shotgun (WGS) entry which is preliminary data.</text>
</comment>
<evidence type="ECO:0000259" key="1">
    <source>
        <dbReference type="Pfam" id="PF00931"/>
    </source>
</evidence>
<sequence length="73" mass="8241">MVGLGKTTLAQLIINDDRVKTHFEKTMWVCVSELFDRTKVAQAIIHKAGETLPNSSEWNALHMKLCDSVKGKR</sequence>
<dbReference type="PANTHER" id="PTHR36766:SF40">
    <property type="entry name" value="DISEASE RESISTANCE PROTEIN RGA3"/>
    <property type="match status" value="1"/>
</dbReference>
<name>A0A200QAG2_MACCD</name>
<gene>
    <name evidence="2" type="ORF">BVC80_1605g49</name>
</gene>
<evidence type="ECO:0000313" key="2">
    <source>
        <dbReference type="EMBL" id="OVA07357.1"/>
    </source>
</evidence>
<dbReference type="InParanoid" id="A0A200QAG2"/>
<dbReference type="OrthoDB" id="37484at2759"/>
<feature type="domain" description="NB-ARC" evidence="1">
    <location>
        <begin position="1"/>
        <end position="73"/>
    </location>
</feature>
<dbReference type="InterPro" id="IPR027417">
    <property type="entry name" value="P-loop_NTPase"/>
</dbReference>
<protein>
    <submittedName>
        <fullName evidence="2">NB-ARC</fullName>
    </submittedName>
</protein>
<organism evidence="2 3">
    <name type="scientific">Macleaya cordata</name>
    <name type="common">Five-seeded plume-poppy</name>
    <name type="synonym">Bocconia cordata</name>
    <dbReference type="NCBI Taxonomy" id="56857"/>
    <lineage>
        <taxon>Eukaryota</taxon>
        <taxon>Viridiplantae</taxon>
        <taxon>Streptophyta</taxon>
        <taxon>Embryophyta</taxon>
        <taxon>Tracheophyta</taxon>
        <taxon>Spermatophyta</taxon>
        <taxon>Magnoliopsida</taxon>
        <taxon>Ranunculales</taxon>
        <taxon>Papaveraceae</taxon>
        <taxon>Papaveroideae</taxon>
        <taxon>Macleaya</taxon>
    </lineage>
</organism>
<dbReference type="AlphaFoldDB" id="A0A200QAG2"/>
<dbReference type="Pfam" id="PF00931">
    <property type="entry name" value="NB-ARC"/>
    <property type="match status" value="1"/>
</dbReference>